<dbReference type="InterPro" id="IPR026017">
    <property type="entry name" value="Lumazine-bd_dom"/>
</dbReference>
<evidence type="ECO:0000256" key="1">
    <source>
        <dbReference type="ARBA" id="ARBA00000968"/>
    </source>
</evidence>
<keyword evidence="8 13" id="KW-0808">Transferase</keyword>
<reference evidence="13" key="1">
    <citation type="submission" date="2020-07" db="EMBL/GenBank/DDBJ databases">
        <title>Huge and variable diversity of episymbiotic CPR bacteria and DPANN archaea in groundwater ecosystems.</title>
        <authorList>
            <person name="He C.Y."/>
            <person name="Keren R."/>
            <person name="Whittaker M."/>
            <person name="Farag I.F."/>
            <person name="Doudna J."/>
            <person name="Cate J.H.D."/>
            <person name="Banfield J.F."/>
        </authorList>
    </citation>
    <scope>NUCLEOTIDE SEQUENCE</scope>
    <source>
        <strain evidence="13">NC_groundwater_717_Ag_S-0.2um_59_8</strain>
    </source>
</reference>
<dbReference type="PIRSF" id="PIRSF000498">
    <property type="entry name" value="Riboflavin_syn_A"/>
    <property type="match status" value="1"/>
</dbReference>
<dbReference type="NCBIfam" id="TIGR00187">
    <property type="entry name" value="ribE"/>
    <property type="match status" value="1"/>
</dbReference>
<dbReference type="PANTHER" id="PTHR21098:SF12">
    <property type="entry name" value="RIBOFLAVIN SYNTHASE"/>
    <property type="match status" value="1"/>
</dbReference>
<proteinExistence type="predicted"/>
<dbReference type="Gene3D" id="2.40.30.20">
    <property type="match status" value="2"/>
</dbReference>
<keyword evidence="9" id="KW-0677">Repeat</keyword>
<evidence type="ECO:0000256" key="11">
    <source>
        <dbReference type="PROSITE-ProRule" id="PRU00524"/>
    </source>
</evidence>
<dbReference type="CDD" id="cd00402">
    <property type="entry name" value="Riboflavin_synthase_like"/>
    <property type="match status" value="1"/>
</dbReference>
<comment type="subunit">
    <text evidence="4">Homotrimer.</text>
</comment>
<evidence type="ECO:0000256" key="10">
    <source>
        <dbReference type="NCBIfam" id="TIGR00187"/>
    </source>
</evidence>
<dbReference type="NCBIfam" id="NF009566">
    <property type="entry name" value="PRK13020.1"/>
    <property type="match status" value="1"/>
</dbReference>
<feature type="domain" description="Lumazine-binding" evidence="12">
    <location>
        <begin position="1"/>
        <end position="96"/>
    </location>
</feature>
<evidence type="ECO:0000256" key="9">
    <source>
        <dbReference type="ARBA" id="ARBA00022737"/>
    </source>
</evidence>
<name>A0A932M0C7_UNCTE</name>
<feature type="repeat" description="Lumazine-binding" evidence="11">
    <location>
        <begin position="1"/>
        <end position="96"/>
    </location>
</feature>
<dbReference type="PROSITE" id="PS51177">
    <property type="entry name" value="LUMAZINE_BIND"/>
    <property type="match status" value="2"/>
</dbReference>
<evidence type="ECO:0000256" key="7">
    <source>
        <dbReference type="ARBA" id="ARBA00022619"/>
    </source>
</evidence>
<evidence type="ECO:0000313" key="13">
    <source>
        <dbReference type="EMBL" id="MBI3013826.1"/>
    </source>
</evidence>
<keyword evidence="7" id="KW-0686">Riboflavin biosynthesis</keyword>
<evidence type="ECO:0000313" key="14">
    <source>
        <dbReference type="Proteomes" id="UP000741360"/>
    </source>
</evidence>
<evidence type="ECO:0000256" key="6">
    <source>
        <dbReference type="ARBA" id="ARBA00013950"/>
    </source>
</evidence>
<dbReference type="PANTHER" id="PTHR21098">
    <property type="entry name" value="RIBOFLAVIN SYNTHASE ALPHA CHAIN"/>
    <property type="match status" value="1"/>
</dbReference>
<evidence type="ECO:0000259" key="12">
    <source>
        <dbReference type="PROSITE" id="PS51177"/>
    </source>
</evidence>
<dbReference type="Pfam" id="PF00677">
    <property type="entry name" value="Lum_binding"/>
    <property type="match status" value="2"/>
</dbReference>
<evidence type="ECO:0000256" key="5">
    <source>
        <dbReference type="ARBA" id="ARBA00012827"/>
    </source>
</evidence>
<dbReference type="SUPFAM" id="SSF63380">
    <property type="entry name" value="Riboflavin synthase domain-like"/>
    <property type="match status" value="2"/>
</dbReference>
<dbReference type="FunFam" id="2.40.30.20:FF:000003">
    <property type="entry name" value="Riboflavin synthase, alpha subunit"/>
    <property type="match status" value="1"/>
</dbReference>
<dbReference type="NCBIfam" id="NF006767">
    <property type="entry name" value="PRK09289.1"/>
    <property type="match status" value="1"/>
</dbReference>
<dbReference type="FunFam" id="2.40.30.20:FF:000004">
    <property type="entry name" value="Riboflavin synthase, alpha subunit"/>
    <property type="match status" value="1"/>
</dbReference>
<comment type="catalytic activity">
    <reaction evidence="1">
        <text>2 6,7-dimethyl-8-(1-D-ribityl)lumazine + H(+) = 5-amino-6-(D-ribitylamino)uracil + riboflavin</text>
        <dbReference type="Rhea" id="RHEA:20772"/>
        <dbReference type="ChEBI" id="CHEBI:15378"/>
        <dbReference type="ChEBI" id="CHEBI:15934"/>
        <dbReference type="ChEBI" id="CHEBI:57986"/>
        <dbReference type="ChEBI" id="CHEBI:58201"/>
        <dbReference type="EC" id="2.5.1.9"/>
    </reaction>
</comment>
<feature type="domain" description="Lumazine-binding" evidence="12">
    <location>
        <begin position="97"/>
        <end position="193"/>
    </location>
</feature>
<evidence type="ECO:0000256" key="4">
    <source>
        <dbReference type="ARBA" id="ARBA00011233"/>
    </source>
</evidence>
<feature type="repeat" description="Lumazine-binding" evidence="11">
    <location>
        <begin position="97"/>
        <end position="193"/>
    </location>
</feature>
<gene>
    <name evidence="13" type="ORF">HYY65_01890</name>
</gene>
<dbReference type="GO" id="GO:0004746">
    <property type="term" value="F:riboflavin synthase activity"/>
    <property type="evidence" value="ECO:0007669"/>
    <property type="project" value="UniProtKB-UniRule"/>
</dbReference>
<dbReference type="EC" id="2.5.1.9" evidence="5 10"/>
<comment type="function">
    <text evidence="2">Catalyzes the dismutation of two molecules of 6,7-dimethyl-8-ribityllumazine, resulting in the formation of riboflavin and 5-amino-6-(D-ribitylamino)uracil.</text>
</comment>
<organism evidence="13 14">
    <name type="scientific">Tectimicrobiota bacterium</name>
    <dbReference type="NCBI Taxonomy" id="2528274"/>
    <lineage>
        <taxon>Bacteria</taxon>
        <taxon>Pseudomonadati</taxon>
        <taxon>Nitrospinota/Tectimicrobiota group</taxon>
        <taxon>Candidatus Tectimicrobiota</taxon>
    </lineage>
</organism>
<dbReference type="InterPro" id="IPR023366">
    <property type="entry name" value="ATP_synth_asu-like_sf"/>
</dbReference>
<evidence type="ECO:0000256" key="2">
    <source>
        <dbReference type="ARBA" id="ARBA00002803"/>
    </source>
</evidence>
<evidence type="ECO:0000256" key="3">
    <source>
        <dbReference type="ARBA" id="ARBA00004887"/>
    </source>
</evidence>
<accession>A0A932M0C7</accession>
<dbReference type="Proteomes" id="UP000741360">
    <property type="component" value="Unassembled WGS sequence"/>
</dbReference>
<comment type="caution">
    <text evidence="13">The sequence shown here is derived from an EMBL/GenBank/DDBJ whole genome shotgun (WGS) entry which is preliminary data.</text>
</comment>
<dbReference type="AlphaFoldDB" id="A0A932M0C7"/>
<dbReference type="GO" id="GO:0009231">
    <property type="term" value="P:riboflavin biosynthetic process"/>
    <property type="evidence" value="ECO:0007669"/>
    <property type="project" value="UniProtKB-KW"/>
</dbReference>
<dbReference type="EMBL" id="JACPSX010000032">
    <property type="protein sequence ID" value="MBI3013826.1"/>
    <property type="molecule type" value="Genomic_DNA"/>
</dbReference>
<sequence>MFTGIIEEVGTVERLTLTGQTAVLQVKCQRIFTDLKAGDSIAVNGVCLTAVSVSSHGFAADTSAETLRKTNLGRLRPGETVNLERPLRLGARIGGHLVSGHVDGVGRLLGIVPEGDSYRFQFELPAQLDRYVVLEGSIAVDGISLTVARLQPGSFEVAVIPFTLRETNLGRRKPGDQVNLEVDMLGRYVEKLLAHSRPKTEPEGVSKELLSNYGFLGEEG</sequence>
<protein>
    <recommendedName>
        <fullName evidence="6 10">Riboflavin synthase</fullName>
        <ecNumber evidence="5 10">2.5.1.9</ecNumber>
    </recommendedName>
</protein>
<dbReference type="InterPro" id="IPR001783">
    <property type="entry name" value="Lumazine-bd"/>
</dbReference>
<dbReference type="InterPro" id="IPR017938">
    <property type="entry name" value="Riboflavin_synthase-like_b-brl"/>
</dbReference>
<comment type="pathway">
    <text evidence="3">Cofactor biosynthesis; riboflavin biosynthesis; riboflavin from 2-hydroxy-3-oxobutyl phosphate and 5-amino-6-(D-ribitylamino)uracil: step 2/2.</text>
</comment>
<evidence type="ECO:0000256" key="8">
    <source>
        <dbReference type="ARBA" id="ARBA00022679"/>
    </source>
</evidence>